<evidence type="ECO:0000313" key="1">
    <source>
        <dbReference type="EMBL" id="MEQ2510738.1"/>
    </source>
</evidence>
<dbReference type="RefSeq" id="WP_349135419.1">
    <property type="nucleotide sequence ID" value="NZ_JBBMFF010000182.1"/>
</dbReference>
<dbReference type="EMBL" id="JBBMFF010000182">
    <property type="protein sequence ID" value="MEQ2510738.1"/>
    <property type="molecule type" value="Genomic_DNA"/>
</dbReference>
<keyword evidence="2" id="KW-1185">Reference proteome</keyword>
<reference evidence="1 2" key="1">
    <citation type="submission" date="2024-03" db="EMBL/GenBank/DDBJ databases">
        <title>Human intestinal bacterial collection.</title>
        <authorList>
            <person name="Pauvert C."/>
            <person name="Hitch T.C.A."/>
            <person name="Clavel T."/>
        </authorList>
    </citation>
    <scope>NUCLEOTIDE SEQUENCE [LARGE SCALE GENOMIC DNA]</scope>
    <source>
        <strain evidence="1 2">CLA-AA-H192</strain>
    </source>
</reference>
<protein>
    <submittedName>
        <fullName evidence="1">Uncharacterized protein</fullName>
    </submittedName>
</protein>
<organism evidence="1 2">
    <name type="scientific">Faecousia intestinalis</name>
    <dbReference type="NCBI Taxonomy" id="3133167"/>
    <lineage>
        <taxon>Bacteria</taxon>
        <taxon>Bacillati</taxon>
        <taxon>Bacillota</taxon>
        <taxon>Clostridia</taxon>
        <taxon>Eubacteriales</taxon>
        <taxon>Oscillospiraceae</taxon>
        <taxon>Faecousia</taxon>
    </lineage>
</organism>
<dbReference type="Proteomes" id="UP001491552">
    <property type="component" value="Unassembled WGS sequence"/>
</dbReference>
<proteinExistence type="predicted"/>
<name>A0ABV1G628_9FIRM</name>
<comment type="caution">
    <text evidence="1">The sequence shown here is derived from an EMBL/GenBank/DDBJ whole genome shotgun (WGS) entry which is preliminary data.</text>
</comment>
<gene>
    <name evidence="1" type="ORF">WMO66_05665</name>
</gene>
<sequence length="59" mass="6339">MINCQEARNAITILEVECPQCGDSVEVFVKDGVVCTDSVCTECGNIIEQSTPIGDMKCV</sequence>
<evidence type="ECO:0000313" key="2">
    <source>
        <dbReference type="Proteomes" id="UP001491552"/>
    </source>
</evidence>
<accession>A0ABV1G628</accession>